<dbReference type="GO" id="GO:0005576">
    <property type="term" value="C:extracellular region"/>
    <property type="evidence" value="ECO:0007669"/>
    <property type="project" value="UniProtKB-SubCell"/>
</dbReference>
<dbReference type="AlphaFoldDB" id="A0AAY4APL3"/>
<evidence type="ECO:0000256" key="1">
    <source>
        <dbReference type="ARBA" id="ARBA00004613"/>
    </source>
</evidence>
<dbReference type="GO" id="GO:0007268">
    <property type="term" value="P:chemical synaptic transmission"/>
    <property type="evidence" value="ECO:0007669"/>
    <property type="project" value="TreeGrafter"/>
</dbReference>
<dbReference type="GO" id="GO:0031628">
    <property type="term" value="F:opioid receptor binding"/>
    <property type="evidence" value="ECO:0007669"/>
    <property type="project" value="TreeGrafter"/>
</dbReference>
<gene>
    <name evidence="11" type="primary">penka</name>
</gene>
<dbReference type="GO" id="GO:0005886">
    <property type="term" value="C:plasma membrane"/>
    <property type="evidence" value="ECO:0007669"/>
    <property type="project" value="TreeGrafter"/>
</dbReference>
<keyword evidence="8" id="KW-0527">Neuropeptide</keyword>
<dbReference type="GO" id="GO:0043679">
    <property type="term" value="C:axon terminus"/>
    <property type="evidence" value="ECO:0007669"/>
    <property type="project" value="TreeGrafter"/>
</dbReference>
<keyword evidence="7" id="KW-0257">Endorphin</keyword>
<reference evidence="11" key="3">
    <citation type="submission" date="2025-09" db="UniProtKB">
        <authorList>
            <consortium name="Ensembl"/>
        </authorList>
    </citation>
    <scope>IDENTIFICATION</scope>
</reference>
<evidence type="ECO:0000313" key="11">
    <source>
        <dbReference type="Ensembl" id="ENSDCDP00010010779.1"/>
    </source>
</evidence>
<evidence type="ECO:0000256" key="7">
    <source>
        <dbReference type="ARBA" id="ARBA00023205"/>
    </source>
</evidence>
<comment type="subcellular location">
    <subcellularLocation>
        <location evidence="1">Secreted</location>
    </subcellularLocation>
</comment>
<dbReference type="GO" id="GO:0001515">
    <property type="term" value="F:opioid peptide activity"/>
    <property type="evidence" value="ECO:0007669"/>
    <property type="project" value="UniProtKB-KW"/>
</dbReference>
<evidence type="ECO:0000256" key="4">
    <source>
        <dbReference type="ARBA" id="ARBA00022685"/>
    </source>
</evidence>
<evidence type="ECO:0000256" key="2">
    <source>
        <dbReference type="ARBA" id="ARBA00008543"/>
    </source>
</evidence>
<reference evidence="11" key="2">
    <citation type="submission" date="2025-08" db="UniProtKB">
        <authorList>
            <consortium name="Ensembl"/>
        </authorList>
    </citation>
    <scope>IDENTIFICATION</scope>
</reference>
<feature type="region of interest" description="Disordered" evidence="9">
    <location>
        <begin position="235"/>
        <end position="255"/>
    </location>
</feature>
<protein>
    <recommendedName>
        <fullName evidence="13">Synenkephalin</fullName>
    </recommendedName>
</protein>
<dbReference type="PANTHER" id="PTHR11438">
    <property type="entry name" value="PROENKEPHALIN"/>
    <property type="match status" value="1"/>
</dbReference>
<dbReference type="PRINTS" id="PR01028">
    <property type="entry name" value="OPIOIDPRCRSR"/>
</dbReference>
<evidence type="ECO:0000256" key="9">
    <source>
        <dbReference type="SAM" id="MobiDB-lite"/>
    </source>
</evidence>
<dbReference type="GeneTree" id="ENSGT00950000183149"/>
<dbReference type="GO" id="GO:0043025">
    <property type="term" value="C:neuronal cell body"/>
    <property type="evidence" value="ECO:0007669"/>
    <property type="project" value="TreeGrafter"/>
</dbReference>
<feature type="signal peptide" evidence="10">
    <location>
        <begin position="1"/>
        <end position="22"/>
    </location>
</feature>
<dbReference type="Proteomes" id="UP000694580">
    <property type="component" value="Chromosome 4"/>
</dbReference>
<proteinExistence type="inferred from homology"/>
<evidence type="ECO:0000256" key="5">
    <source>
        <dbReference type="ARBA" id="ARBA00022901"/>
    </source>
</evidence>
<evidence type="ECO:0000256" key="6">
    <source>
        <dbReference type="ARBA" id="ARBA00023157"/>
    </source>
</evidence>
<evidence type="ECO:0000256" key="3">
    <source>
        <dbReference type="ARBA" id="ARBA00022525"/>
    </source>
</evidence>
<dbReference type="GO" id="GO:0007218">
    <property type="term" value="P:neuropeptide signaling pathway"/>
    <property type="evidence" value="ECO:0007669"/>
    <property type="project" value="UniProtKB-KW"/>
</dbReference>
<keyword evidence="4" id="KW-0165">Cleavage on pair of basic residues</keyword>
<organism evidence="11 12">
    <name type="scientific">Denticeps clupeoides</name>
    <name type="common">denticle herring</name>
    <dbReference type="NCBI Taxonomy" id="299321"/>
    <lineage>
        <taxon>Eukaryota</taxon>
        <taxon>Metazoa</taxon>
        <taxon>Chordata</taxon>
        <taxon>Craniata</taxon>
        <taxon>Vertebrata</taxon>
        <taxon>Euteleostomi</taxon>
        <taxon>Actinopterygii</taxon>
        <taxon>Neopterygii</taxon>
        <taxon>Teleostei</taxon>
        <taxon>Clupei</taxon>
        <taxon>Clupeiformes</taxon>
        <taxon>Denticipitoidei</taxon>
        <taxon>Denticipitidae</taxon>
        <taxon>Denticeps</taxon>
    </lineage>
</organism>
<dbReference type="GO" id="GO:0030425">
    <property type="term" value="C:dendrite"/>
    <property type="evidence" value="ECO:0007669"/>
    <property type="project" value="TreeGrafter"/>
</dbReference>
<sequence length="255" mass="28333">MALLMAALFWPLLLLLLGPWRALTVRADCGTECARCLSRPLGRDADGDAAGCTLECKGTVNTRMMELCRDLSPEEDKLPVGNVLDQEKEGDAAPQHKLDKKYGGFMKRFGSFVMKKAAEIGGSDAPADAEGAVQASKRYGGFMKKKDAGSDHEDDRQLQVLREFLSGGLAAETSGQRNGEVTKRYGGFMKSLQEGQEGEEGRDLQKRYGGFMRRVGRPEWLDDPKTYNEMLKRSWGEREESSVPQMEKRYGGFMD</sequence>
<dbReference type="Pfam" id="PF01160">
    <property type="entry name" value="Opiods_neuropep"/>
    <property type="match status" value="1"/>
</dbReference>
<evidence type="ECO:0000313" key="12">
    <source>
        <dbReference type="Proteomes" id="UP000694580"/>
    </source>
</evidence>
<keyword evidence="3" id="KW-0964">Secreted</keyword>
<dbReference type="PANTHER" id="PTHR11438:SF3">
    <property type="entry name" value="PROENKEPHALIN-A"/>
    <property type="match status" value="1"/>
</dbReference>
<keyword evidence="6" id="KW-1015">Disulfide bond</keyword>
<keyword evidence="5" id="KW-0555">Opioid peptide</keyword>
<name>A0AAY4APL3_9TELE</name>
<evidence type="ECO:0008006" key="13">
    <source>
        <dbReference type="Google" id="ProtNLM"/>
    </source>
</evidence>
<reference evidence="11 12" key="1">
    <citation type="submission" date="2020-06" db="EMBL/GenBank/DDBJ databases">
        <authorList>
            <consortium name="Wellcome Sanger Institute Data Sharing"/>
        </authorList>
    </citation>
    <scope>NUCLEOTIDE SEQUENCE [LARGE SCALE GENOMIC DNA]</scope>
</reference>
<feature type="chain" id="PRO_5044300687" description="Synenkephalin" evidence="10">
    <location>
        <begin position="23"/>
        <end position="255"/>
    </location>
</feature>
<dbReference type="GO" id="GO:0007600">
    <property type="term" value="P:sensory perception"/>
    <property type="evidence" value="ECO:0007669"/>
    <property type="project" value="TreeGrafter"/>
</dbReference>
<accession>A0AAY4APL3</accession>
<keyword evidence="12" id="KW-1185">Reference proteome</keyword>
<evidence type="ECO:0000256" key="10">
    <source>
        <dbReference type="SAM" id="SignalP"/>
    </source>
</evidence>
<keyword evidence="10" id="KW-0732">Signal</keyword>
<evidence type="ECO:0000256" key="8">
    <source>
        <dbReference type="ARBA" id="ARBA00023320"/>
    </source>
</evidence>
<dbReference type="InterPro" id="IPR006024">
    <property type="entry name" value="Opioid_neupept"/>
</dbReference>
<dbReference type="Ensembl" id="ENSDCDT00010011289.1">
    <property type="protein sequence ID" value="ENSDCDP00010010779.1"/>
    <property type="gene ID" value="ENSDCDG00010004776.1"/>
</dbReference>
<comment type="similarity">
    <text evidence="2">Belongs to the opioid neuropeptide precursor family.</text>
</comment>